<gene>
    <name evidence="2" type="ORF">RF55_10066</name>
</gene>
<organism evidence="2 3">
    <name type="scientific">Lasius niger</name>
    <name type="common">Black garden ant</name>
    <dbReference type="NCBI Taxonomy" id="67767"/>
    <lineage>
        <taxon>Eukaryota</taxon>
        <taxon>Metazoa</taxon>
        <taxon>Ecdysozoa</taxon>
        <taxon>Arthropoda</taxon>
        <taxon>Hexapoda</taxon>
        <taxon>Insecta</taxon>
        <taxon>Pterygota</taxon>
        <taxon>Neoptera</taxon>
        <taxon>Endopterygota</taxon>
        <taxon>Hymenoptera</taxon>
        <taxon>Apocrita</taxon>
        <taxon>Aculeata</taxon>
        <taxon>Formicoidea</taxon>
        <taxon>Formicidae</taxon>
        <taxon>Formicinae</taxon>
        <taxon>Lasius</taxon>
        <taxon>Lasius</taxon>
    </lineage>
</organism>
<feature type="region of interest" description="Disordered" evidence="1">
    <location>
        <begin position="1"/>
        <end position="29"/>
    </location>
</feature>
<dbReference type="AlphaFoldDB" id="A0A0J7KIX8"/>
<keyword evidence="2" id="KW-0449">Lipoprotein</keyword>
<feature type="region of interest" description="Disordered" evidence="1">
    <location>
        <begin position="69"/>
        <end position="92"/>
    </location>
</feature>
<evidence type="ECO:0000313" key="3">
    <source>
        <dbReference type="Proteomes" id="UP000036403"/>
    </source>
</evidence>
<feature type="compositionally biased region" description="Basic and acidic residues" evidence="1">
    <location>
        <begin position="71"/>
        <end position="92"/>
    </location>
</feature>
<sequence length="92" mass="10247">MRRLSMSDNQTNDTVETVESQGVSPQDRTDAIKNIYGKEGIELGNKGEETFKERDDFDKAHNNASMVSKMVGKEKAEHDLSRSTPDTKADNA</sequence>
<evidence type="ECO:0000313" key="2">
    <source>
        <dbReference type="EMBL" id="KMQ90204.1"/>
    </source>
</evidence>
<accession>A0A0J7KIX8</accession>
<dbReference type="EMBL" id="LBMM01006915">
    <property type="protein sequence ID" value="KMQ90204.1"/>
    <property type="molecule type" value="Genomic_DNA"/>
</dbReference>
<dbReference type="PaxDb" id="67767-A0A0J7KIX8"/>
<name>A0A0J7KIX8_LASNI</name>
<feature type="compositionally biased region" description="Polar residues" evidence="1">
    <location>
        <begin position="1"/>
        <end position="26"/>
    </location>
</feature>
<evidence type="ECO:0000256" key="1">
    <source>
        <dbReference type="SAM" id="MobiDB-lite"/>
    </source>
</evidence>
<protein>
    <submittedName>
        <fullName evidence="2">Variable surface lipoprotein c</fullName>
    </submittedName>
</protein>
<dbReference type="Proteomes" id="UP000036403">
    <property type="component" value="Unassembled WGS sequence"/>
</dbReference>
<comment type="caution">
    <text evidence="2">The sequence shown here is derived from an EMBL/GenBank/DDBJ whole genome shotgun (WGS) entry which is preliminary data.</text>
</comment>
<proteinExistence type="predicted"/>
<reference evidence="2 3" key="1">
    <citation type="submission" date="2015-04" db="EMBL/GenBank/DDBJ databases">
        <title>Lasius niger genome sequencing.</title>
        <authorList>
            <person name="Konorov E.A."/>
            <person name="Nikitin M.A."/>
            <person name="Kirill M.V."/>
            <person name="Chang P."/>
        </authorList>
    </citation>
    <scope>NUCLEOTIDE SEQUENCE [LARGE SCALE GENOMIC DNA]</scope>
    <source>
        <tissue evidence="2">Whole</tissue>
    </source>
</reference>
<keyword evidence="3" id="KW-1185">Reference proteome</keyword>